<dbReference type="RefSeq" id="WP_309204359.1">
    <property type="nucleotide sequence ID" value="NZ_CP133548.1"/>
</dbReference>
<dbReference type="PANTHER" id="PTHR21621:SF0">
    <property type="entry name" value="BETA-CITRYLGLUTAMATE SYNTHASE B-RELATED"/>
    <property type="match status" value="1"/>
</dbReference>
<dbReference type="Pfam" id="PF21068">
    <property type="entry name" value="ATPgraspMvdD"/>
    <property type="match status" value="1"/>
</dbReference>
<feature type="region of interest" description="Disordered" evidence="1">
    <location>
        <begin position="355"/>
        <end position="374"/>
    </location>
</feature>
<dbReference type="GO" id="GO:0009432">
    <property type="term" value="P:SOS response"/>
    <property type="evidence" value="ECO:0007669"/>
    <property type="project" value="TreeGrafter"/>
</dbReference>
<keyword evidence="4" id="KW-1185">Reference proteome</keyword>
<gene>
    <name evidence="3" type="ORF">Q9312_09440</name>
</gene>
<accession>A0AA51RX80</accession>
<dbReference type="GO" id="GO:0005737">
    <property type="term" value="C:cytoplasm"/>
    <property type="evidence" value="ECO:0007669"/>
    <property type="project" value="TreeGrafter"/>
</dbReference>
<dbReference type="EMBL" id="CP133548">
    <property type="protein sequence ID" value="WMS89113.1"/>
    <property type="molecule type" value="Genomic_DNA"/>
</dbReference>
<evidence type="ECO:0000313" key="3">
    <source>
        <dbReference type="EMBL" id="WMS89113.1"/>
    </source>
</evidence>
<proteinExistence type="predicted"/>
<reference evidence="3 4" key="1">
    <citation type="submission" date="2023-08" db="EMBL/GenBank/DDBJ databases">
        <title>Pleionea litopenaei sp. nov., isolated from stomach of juvenile Litopenaeus vannamei.</title>
        <authorList>
            <person name="Rho A.M."/>
            <person name="Hwang C.Y."/>
        </authorList>
    </citation>
    <scope>NUCLEOTIDE SEQUENCE [LARGE SCALE GENOMIC DNA]</scope>
    <source>
        <strain evidence="3 4">HL-JVS1</strain>
    </source>
</reference>
<evidence type="ECO:0000313" key="4">
    <source>
        <dbReference type="Proteomes" id="UP001239782"/>
    </source>
</evidence>
<evidence type="ECO:0000259" key="2">
    <source>
        <dbReference type="Pfam" id="PF21068"/>
    </source>
</evidence>
<name>A0AA51RX80_9GAMM</name>
<feature type="domain" description="MvdD-like pre-ATP grasp" evidence="2">
    <location>
        <begin position="5"/>
        <end position="124"/>
    </location>
</feature>
<feature type="compositionally biased region" description="Basic and acidic residues" evidence="1">
    <location>
        <begin position="357"/>
        <end position="368"/>
    </location>
</feature>
<dbReference type="InterPro" id="IPR048936">
    <property type="entry name" value="MvdD-like_ATPgrasp"/>
</dbReference>
<dbReference type="PANTHER" id="PTHR21621">
    <property type="entry name" value="RIBOSOMAL PROTEIN S6 MODIFICATION PROTEIN"/>
    <property type="match status" value="1"/>
</dbReference>
<organism evidence="3 4">
    <name type="scientific">Pleionea litopenaei</name>
    <dbReference type="NCBI Taxonomy" id="3070815"/>
    <lineage>
        <taxon>Bacteria</taxon>
        <taxon>Pseudomonadati</taxon>
        <taxon>Pseudomonadota</taxon>
        <taxon>Gammaproteobacteria</taxon>
        <taxon>Oceanospirillales</taxon>
        <taxon>Pleioneaceae</taxon>
        <taxon>Pleionea</taxon>
    </lineage>
</organism>
<dbReference type="AlphaFoldDB" id="A0AA51RX80"/>
<dbReference type="Proteomes" id="UP001239782">
    <property type="component" value="Chromosome"/>
</dbReference>
<dbReference type="GO" id="GO:0018169">
    <property type="term" value="F:ribosomal S6-glutamic acid ligase activity"/>
    <property type="evidence" value="ECO:0007669"/>
    <property type="project" value="TreeGrafter"/>
</dbReference>
<sequence>MSNKLLIPTYSGDIHAVAVEQAIRQKGHDCYRWHATDFPTKQYINYVNVGTHSDATYILLDELQGEFNIADFDTVWHRRPSEPVLPKDLHEGDRIQARRESIALAKSIWHFVNPNAFWVNHFNTVSYSGLKPLQLKIAKQVGLKIPDTLISNQPEQIREFIKLHQGNLIYKPLNQLGWTGEDRFYSVITSKISEEDLPSDEYLRLSPGIFQPYQEKAYELRVTFMGKMPIAAKLHSQDNASTVIDWRTCSYSKTEMTVSPYQLPDKIVEQCWKLMQQLGIVFGCFDFIVTPDREYIFLEVNPMGQFLWVEELNPDIMMLDAFSEFLLAKTVDFQWAPSKSSIRYEGTLKQTANNLNADDRNSHLEPERTLFPTD</sequence>
<evidence type="ECO:0000256" key="1">
    <source>
        <dbReference type="SAM" id="MobiDB-lite"/>
    </source>
</evidence>
<protein>
    <recommendedName>
        <fullName evidence="2">MvdD-like pre-ATP grasp domain-containing protein</fullName>
    </recommendedName>
</protein>
<dbReference type="KEGG" id="plei:Q9312_09440"/>
<dbReference type="Gene3D" id="3.30.470.20">
    <property type="entry name" value="ATP-grasp fold, B domain"/>
    <property type="match status" value="1"/>
</dbReference>
<dbReference type="SUPFAM" id="SSF56059">
    <property type="entry name" value="Glutathione synthetase ATP-binding domain-like"/>
    <property type="match status" value="1"/>
</dbReference>